<evidence type="ECO:0000259" key="4">
    <source>
        <dbReference type="Pfam" id="PF13649"/>
    </source>
</evidence>
<evidence type="ECO:0000313" key="5">
    <source>
        <dbReference type="EMBL" id="GIO70388.1"/>
    </source>
</evidence>
<organism evidence="5 6">
    <name type="scientific">Paenibacillus cookii</name>
    <dbReference type="NCBI Taxonomy" id="157839"/>
    <lineage>
        <taxon>Bacteria</taxon>
        <taxon>Bacillati</taxon>
        <taxon>Bacillota</taxon>
        <taxon>Bacilli</taxon>
        <taxon>Bacillales</taxon>
        <taxon>Paenibacillaceae</taxon>
        <taxon>Paenibacillus</taxon>
    </lineage>
</organism>
<gene>
    <name evidence="5" type="ORF">J21TS3_52090</name>
</gene>
<keyword evidence="6" id="KW-1185">Reference proteome</keyword>
<dbReference type="SUPFAM" id="SSF53335">
    <property type="entry name" value="S-adenosyl-L-methionine-dependent methyltransferases"/>
    <property type="match status" value="1"/>
</dbReference>
<name>A0ABQ4M4N6_9BACL</name>
<keyword evidence="3" id="KW-0949">S-adenosyl-L-methionine</keyword>
<dbReference type="PANTHER" id="PTHR43464:SF19">
    <property type="entry name" value="UBIQUINONE BIOSYNTHESIS O-METHYLTRANSFERASE, MITOCHONDRIAL"/>
    <property type="match status" value="1"/>
</dbReference>
<accession>A0ABQ4M4N6</accession>
<dbReference type="GO" id="GO:0032259">
    <property type="term" value="P:methylation"/>
    <property type="evidence" value="ECO:0007669"/>
    <property type="project" value="UniProtKB-KW"/>
</dbReference>
<dbReference type="RefSeq" id="WP_212953121.1">
    <property type="nucleotide sequence ID" value="NZ_BORW01000063.1"/>
</dbReference>
<evidence type="ECO:0000313" key="6">
    <source>
        <dbReference type="Proteomes" id="UP000680638"/>
    </source>
</evidence>
<dbReference type="InterPro" id="IPR041698">
    <property type="entry name" value="Methyltransf_25"/>
</dbReference>
<feature type="domain" description="Methyltransferase" evidence="4">
    <location>
        <begin position="43"/>
        <end position="111"/>
    </location>
</feature>
<dbReference type="Proteomes" id="UP000680638">
    <property type="component" value="Unassembled WGS sequence"/>
</dbReference>
<dbReference type="Pfam" id="PF13649">
    <property type="entry name" value="Methyltransf_25"/>
    <property type="match status" value="1"/>
</dbReference>
<keyword evidence="2" id="KW-0808">Transferase</keyword>
<evidence type="ECO:0000256" key="1">
    <source>
        <dbReference type="ARBA" id="ARBA00022603"/>
    </source>
</evidence>
<dbReference type="Gene3D" id="3.40.50.150">
    <property type="entry name" value="Vaccinia Virus protein VP39"/>
    <property type="match status" value="1"/>
</dbReference>
<dbReference type="CDD" id="cd02440">
    <property type="entry name" value="AdoMet_MTases"/>
    <property type="match status" value="1"/>
</dbReference>
<dbReference type="GO" id="GO:0008168">
    <property type="term" value="F:methyltransferase activity"/>
    <property type="evidence" value="ECO:0007669"/>
    <property type="project" value="UniProtKB-KW"/>
</dbReference>
<sequence>MAVRYMGDKDFWDHKFTERDGRLMGPEKMILENSPLFQKGTLLDLACGDGRNALYFLKQGFKVTGIDFSRKALDRLRRFAAEHHYAVRTQEVDLSHPDCLKEVGIYDNIVVNHYRLGKEHLGRIHLNLASGGLLFVCGFGHKHKEDPFMREEDLIMPSDFDHIDPSLKRIRYLEEEERRGFLVAYLYRKTS</sequence>
<dbReference type="EMBL" id="BORW01000063">
    <property type="protein sequence ID" value="GIO70388.1"/>
    <property type="molecule type" value="Genomic_DNA"/>
</dbReference>
<dbReference type="InterPro" id="IPR029063">
    <property type="entry name" value="SAM-dependent_MTases_sf"/>
</dbReference>
<comment type="caution">
    <text evidence="5">The sequence shown here is derived from an EMBL/GenBank/DDBJ whole genome shotgun (WGS) entry which is preliminary data.</text>
</comment>
<dbReference type="PANTHER" id="PTHR43464">
    <property type="entry name" value="METHYLTRANSFERASE"/>
    <property type="match status" value="1"/>
</dbReference>
<protein>
    <submittedName>
        <fullName evidence="5">SAM-dependent methyltransferase</fullName>
    </submittedName>
</protein>
<reference evidence="5 6" key="1">
    <citation type="submission" date="2021-03" db="EMBL/GenBank/DDBJ databases">
        <title>Antimicrobial resistance genes in bacteria isolated from Japanese honey, and their potential for conferring macrolide and lincosamide resistance in the American foulbrood pathogen Paenibacillus larvae.</title>
        <authorList>
            <person name="Okamoto M."/>
            <person name="Kumagai M."/>
            <person name="Kanamori H."/>
            <person name="Takamatsu D."/>
        </authorList>
    </citation>
    <scope>NUCLEOTIDE SEQUENCE [LARGE SCALE GENOMIC DNA]</scope>
    <source>
        <strain evidence="5 6">J21TS3</strain>
    </source>
</reference>
<proteinExistence type="predicted"/>
<keyword evidence="1 5" id="KW-0489">Methyltransferase</keyword>
<evidence type="ECO:0000256" key="2">
    <source>
        <dbReference type="ARBA" id="ARBA00022679"/>
    </source>
</evidence>
<evidence type="ECO:0000256" key="3">
    <source>
        <dbReference type="ARBA" id="ARBA00022691"/>
    </source>
</evidence>